<evidence type="ECO:0000313" key="2">
    <source>
        <dbReference type="Proteomes" id="UP001385892"/>
    </source>
</evidence>
<protein>
    <submittedName>
        <fullName evidence="1">Type IV pilin protein</fullName>
    </submittedName>
</protein>
<dbReference type="Proteomes" id="UP001385892">
    <property type="component" value="Unassembled WGS sequence"/>
</dbReference>
<sequence length="131" mass="13785">MIVVAVIGILSAIALPSYQEYIRRGHRAEARAGLLQAAHWLERVATARGTYLTTDEAATNFPAALQEVPSKRYAISLEATDAQGAGYTLTATPQNGQAGDKCGAFTLTQAGARGLSATTASAELVTDCWSR</sequence>
<gene>
    <name evidence="1" type="ORF">WKW82_27975</name>
</gene>
<dbReference type="Gene3D" id="3.30.700.10">
    <property type="entry name" value="Glycoprotein, Type 4 Pilin"/>
    <property type="match status" value="1"/>
</dbReference>
<proteinExistence type="predicted"/>
<dbReference type="SUPFAM" id="SSF54523">
    <property type="entry name" value="Pili subunits"/>
    <property type="match status" value="1"/>
</dbReference>
<dbReference type="InterPro" id="IPR031982">
    <property type="entry name" value="PilE-like"/>
</dbReference>
<organism evidence="1 2">
    <name type="scientific">Variovorax rhizosphaerae</name>
    <dbReference type="NCBI Taxonomy" id="1836200"/>
    <lineage>
        <taxon>Bacteria</taxon>
        <taxon>Pseudomonadati</taxon>
        <taxon>Pseudomonadota</taxon>
        <taxon>Betaproteobacteria</taxon>
        <taxon>Burkholderiales</taxon>
        <taxon>Comamonadaceae</taxon>
        <taxon>Variovorax</taxon>
    </lineage>
</organism>
<dbReference type="InterPro" id="IPR045584">
    <property type="entry name" value="Pilin-like"/>
</dbReference>
<name>A0ABU8WSJ0_9BURK</name>
<accession>A0ABU8WSJ0</accession>
<dbReference type="Pfam" id="PF16732">
    <property type="entry name" value="ComP_DUS"/>
    <property type="match status" value="1"/>
</dbReference>
<dbReference type="EMBL" id="JBBKZT010000015">
    <property type="protein sequence ID" value="MEJ8850506.1"/>
    <property type="molecule type" value="Genomic_DNA"/>
</dbReference>
<dbReference type="RefSeq" id="WP_340345865.1">
    <property type="nucleotide sequence ID" value="NZ_JBBKZT010000015.1"/>
</dbReference>
<comment type="caution">
    <text evidence="1">The sequence shown here is derived from an EMBL/GenBank/DDBJ whole genome shotgun (WGS) entry which is preliminary data.</text>
</comment>
<reference evidence="1 2" key="1">
    <citation type="submission" date="2024-03" db="EMBL/GenBank/DDBJ databases">
        <title>Novel species of the genus Variovorax.</title>
        <authorList>
            <person name="Liu Q."/>
            <person name="Xin Y.-H."/>
        </authorList>
    </citation>
    <scope>NUCLEOTIDE SEQUENCE [LARGE SCALE GENOMIC DNA]</scope>
    <source>
        <strain evidence="1 2">KACC 18900</strain>
    </source>
</reference>
<evidence type="ECO:0000313" key="1">
    <source>
        <dbReference type="EMBL" id="MEJ8850506.1"/>
    </source>
</evidence>
<keyword evidence="2" id="KW-1185">Reference proteome</keyword>